<name>A0AAU1UGF5_9ACTN</name>
<dbReference type="InterPro" id="IPR033140">
    <property type="entry name" value="Lipase_GDXG_put_SER_AS"/>
</dbReference>
<evidence type="ECO:0000256" key="4">
    <source>
        <dbReference type="SAM" id="MobiDB-lite"/>
    </source>
</evidence>
<dbReference type="InterPro" id="IPR013094">
    <property type="entry name" value="AB_hydrolase_3"/>
</dbReference>
<dbReference type="EMBL" id="CP108195">
    <property type="protein sequence ID" value="WTS16717.1"/>
    <property type="molecule type" value="Genomic_DNA"/>
</dbReference>
<proteinExistence type="inferred from homology"/>
<accession>A0AAU1UGF5</accession>
<comment type="similarity">
    <text evidence="1">Belongs to the 'GDXG' lipolytic enzyme family.</text>
</comment>
<evidence type="ECO:0000313" key="6">
    <source>
        <dbReference type="EMBL" id="WTS16717.1"/>
    </source>
</evidence>
<keyword evidence="2 6" id="KW-0378">Hydrolase</keyword>
<evidence type="ECO:0000256" key="3">
    <source>
        <dbReference type="PROSITE-ProRule" id="PRU10038"/>
    </source>
</evidence>
<organism evidence="6">
    <name type="scientific">Streptomyces sp. NBC_00119</name>
    <dbReference type="NCBI Taxonomy" id="2975659"/>
    <lineage>
        <taxon>Bacteria</taxon>
        <taxon>Bacillati</taxon>
        <taxon>Actinomycetota</taxon>
        <taxon>Actinomycetes</taxon>
        <taxon>Kitasatosporales</taxon>
        <taxon>Streptomycetaceae</taxon>
        <taxon>Streptomyces</taxon>
    </lineage>
</organism>
<gene>
    <name evidence="6" type="ORF">OHU69_40075</name>
</gene>
<dbReference type="InterPro" id="IPR050300">
    <property type="entry name" value="GDXG_lipolytic_enzyme"/>
</dbReference>
<dbReference type="SUPFAM" id="SSF53474">
    <property type="entry name" value="alpha/beta-Hydrolases"/>
    <property type="match status" value="1"/>
</dbReference>
<feature type="domain" description="Alpha/beta hydrolase fold-3" evidence="5">
    <location>
        <begin position="90"/>
        <end position="295"/>
    </location>
</feature>
<dbReference type="FunFam" id="3.40.50.1820:FF:000089">
    <property type="entry name" value="Alpha/beta hydrolase"/>
    <property type="match status" value="1"/>
</dbReference>
<dbReference type="Pfam" id="PF07859">
    <property type="entry name" value="Abhydrolase_3"/>
    <property type="match status" value="1"/>
</dbReference>
<dbReference type="InterPro" id="IPR029058">
    <property type="entry name" value="AB_hydrolase_fold"/>
</dbReference>
<dbReference type="PANTHER" id="PTHR48081">
    <property type="entry name" value="AB HYDROLASE SUPERFAMILY PROTEIN C4A8.06C"/>
    <property type="match status" value="1"/>
</dbReference>
<dbReference type="GO" id="GO:0016787">
    <property type="term" value="F:hydrolase activity"/>
    <property type="evidence" value="ECO:0007669"/>
    <property type="project" value="UniProtKB-KW"/>
</dbReference>
<dbReference type="AlphaFoldDB" id="A0AAU1UGF5"/>
<dbReference type="Gene3D" id="3.40.50.1820">
    <property type="entry name" value="alpha/beta hydrolase"/>
    <property type="match status" value="1"/>
</dbReference>
<reference evidence="6" key="1">
    <citation type="submission" date="2022-10" db="EMBL/GenBank/DDBJ databases">
        <title>The complete genomes of actinobacterial strains from the NBC collection.</title>
        <authorList>
            <person name="Joergensen T.S."/>
            <person name="Alvarez Arevalo M."/>
            <person name="Sterndorff E.B."/>
            <person name="Faurdal D."/>
            <person name="Vuksanovic O."/>
            <person name="Mourched A.-S."/>
            <person name="Charusanti P."/>
            <person name="Shaw S."/>
            <person name="Blin K."/>
            <person name="Weber T."/>
        </authorList>
    </citation>
    <scope>NUCLEOTIDE SEQUENCE</scope>
    <source>
        <strain evidence="6">NBC_00119</strain>
    </source>
</reference>
<protein>
    <submittedName>
        <fullName evidence="6">Alpha/beta hydrolase</fullName>
    </submittedName>
</protein>
<dbReference type="PROSITE" id="PS01174">
    <property type="entry name" value="LIPASE_GDXG_SER"/>
    <property type="match status" value="1"/>
</dbReference>
<evidence type="ECO:0000256" key="1">
    <source>
        <dbReference type="ARBA" id="ARBA00010515"/>
    </source>
</evidence>
<dbReference type="PANTHER" id="PTHR48081:SF8">
    <property type="entry name" value="ALPHA_BETA HYDROLASE FOLD-3 DOMAIN-CONTAINING PROTEIN-RELATED"/>
    <property type="match status" value="1"/>
</dbReference>
<sequence length="333" mass="34560">MSSAPEDRLAPDVRALVDAMTAFFPDLGGAVTDAAEARRILAAAPASPLPPPVVGSVEDRDIPGPAGAPRIPVRIYRPDPDDAPGPRPTVVFLHGGGWAICGLDSHDSTARGLCREAGAVVVSVDYRLAPESPFPAAVDDAYAALCWAADHHAALGGDADALAVAGDSAGGNLAAVVCLLARDRGGPRIALQALVYPATDAHQSTESFARNADRYFLTAAHCRWFAEQYLGPDGDRSHPHVSPLLADLGSLPPAHIVTAGCDPLCDEGLAYARALREVGVEVTESHFPGMFHGFFGFPELLDDARTALEDVAKAIVSTVSGRKNDGESGGHAG</sequence>
<feature type="active site" evidence="3">
    <location>
        <position position="168"/>
    </location>
</feature>
<evidence type="ECO:0000259" key="5">
    <source>
        <dbReference type="Pfam" id="PF07859"/>
    </source>
</evidence>
<evidence type="ECO:0000256" key="2">
    <source>
        <dbReference type="ARBA" id="ARBA00022801"/>
    </source>
</evidence>
<feature type="region of interest" description="Disordered" evidence="4">
    <location>
        <begin position="59"/>
        <end position="82"/>
    </location>
</feature>